<gene>
    <name evidence="3" type="ORF">GCM10009798_29040</name>
</gene>
<organism evidence="3 4">
    <name type="scientific">Nocardioides panacihumi</name>
    <dbReference type="NCBI Taxonomy" id="400774"/>
    <lineage>
        <taxon>Bacteria</taxon>
        <taxon>Bacillati</taxon>
        <taxon>Actinomycetota</taxon>
        <taxon>Actinomycetes</taxon>
        <taxon>Propionibacteriales</taxon>
        <taxon>Nocardioidaceae</taxon>
        <taxon>Nocardioides</taxon>
    </lineage>
</organism>
<dbReference type="EMBL" id="BAAAPB010000003">
    <property type="protein sequence ID" value="GAA1966907.1"/>
    <property type="molecule type" value="Genomic_DNA"/>
</dbReference>
<dbReference type="CDD" id="cd08898">
    <property type="entry name" value="SRPBCC_CalC_Aha1-like_5"/>
    <property type="match status" value="1"/>
</dbReference>
<dbReference type="SUPFAM" id="SSF55961">
    <property type="entry name" value="Bet v1-like"/>
    <property type="match status" value="1"/>
</dbReference>
<dbReference type="RefSeq" id="WP_344045933.1">
    <property type="nucleotide sequence ID" value="NZ_BAAAPB010000003.1"/>
</dbReference>
<dbReference type="InterPro" id="IPR023393">
    <property type="entry name" value="START-like_dom_sf"/>
</dbReference>
<proteinExistence type="inferred from homology"/>
<evidence type="ECO:0000259" key="2">
    <source>
        <dbReference type="Pfam" id="PF08327"/>
    </source>
</evidence>
<dbReference type="Proteomes" id="UP001500571">
    <property type="component" value="Unassembled WGS sequence"/>
</dbReference>
<dbReference type="Gene3D" id="3.30.530.20">
    <property type="match status" value="1"/>
</dbReference>
<evidence type="ECO:0000313" key="4">
    <source>
        <dbReference type="Proteomes" id="UP001500571"/>
    </source>
</evidence>
<sequence>MELGTIERELYVDASPEIVFRVVSDPDHVQEWWPDEARYETVVGSTGEILFASPDGGQVEALTVVDVDPPTRFSFRWTHPAGEDAVEGNSLLVTFELVAQGEGTLVRFRETGFRERGWEAAVLEAQYQDHVQGWDHFLPRLVSYAAEQARRSGAARS</sequence>
<evidence type="ECO:0000256" key="1">
    <source>
        <dbReference type="ARBA" id="ARBA00006817"/>
    </source>
</evidence>
<dbReference type="InterPro" id="IPR013538">
    <property type="entry name" value="ASHA1/2-like_C"/>
</dbReference>
<keyword evidence="4" id="KW-1185">Reference proteome</keyword>
<feature type="domain" description="Activator of Hsp90 ATPase homologue 1/2-like C-terminal" evidence="2">
    <location>
        <begin position="13"/>
        <end position="145"/>
    </location>
</feature>
<accession>A0ABP5CPK9</accession>
<name>A0ABP5CPK9_9ACTN</name>
<comment type="similarity">
    <text evidence="1">Belongs to the AHA1 family.</text>
</comment>
<dbReference type="Pfam" id="PF08327">
    <property type="entry name" value="AHSA1"/>
    <property type="match status" value="1"/>
</dbReference>
<evidence type="ECO:0000313" key="3">
    <source>
        <dbReference type="EMBL" id="GAA1966907.1"/>
    </source>
</evidence>
<reference evidence="4" key="1">
    <citation type="journal article" date="2019" name="Int. J. Syst. Evol. Microbiol.">
        <title>The Global Catalogue of Microorganisms (GCM) 10K type strain sequencing project: providing services to taxonomists for standard genome sequencing and annotation.</title>
        <authorList>
            <consortium name="The Broad Institute Genomics Platform"/>
            <consortium name="The Broad Institute Genome Sequencing Center for Infectious Disease"/>
            <person name="Wu L."/>
            <person name="Ma J."/>
        </authorList>
    </citation>
    <scope>NUCLEOTIDE SEQUENCE [LARGE SCALE GENOMIC DNA]</scope>
    <source>
        <strain evidence="4">JCM 15309</strain>
    </source>
</reference>
<protein>
    <submittedName>
        <fullName evidence="3">SRPBCC domain-containing protein</fullName>
    </submittedName>
</protein>
<comment type="caution">
    <text evidence="3">The sequence shown here is derived from an EMBL/GenBank/DDBJ whole genome shotgun (WGS) entry which is preliminary data.</text>
</comment>